<proteinExistence type="predicted"/>
<dbReference type="EMBL" id="MW394391">
    <property type="protein sequence ID" value="QQV92194.1"/>
    <property type="molecule type" value="Genomic_DNA"/>
</dbReference>
<keyword evidence="2" id="KW-1185">Reference proteome</keyword>
<dbReference type="Proteomes" id="UP000596381">
    <property type="component" value="Segment"/>
</dbReference>
<gene>
    <name evidence="1" type="ORF">vBKpMFBKp24_130</name>
</gene>
<accession>A0A7U0GBJ2</accession>
<reference evidence="1 2" key="1">
    <citation type="submission" date="2020-12" db="EMBL/GenBank/DDBJ databases">
        <title>Genomic characterization of four novel bacteriophages infecting Klebsiella pneumoniae.</title>
        <authorList>
            <person name="Estrada Bonilla B."/>
            <person name="Costa A.R."/>
            <person name="van Rossum T."/>
            <person name="Hagedoorn S."/>
            <person name="Wallinga H."/>
            <person name="Xiao M."/>
            <person name="Song W."/>
            <person name="Haas P.-J."/>
            <person name="Nobrega F.L."/>
            <person name="Brouns S.J.J."/>
        </authorList>
    </citation>
    <scope>NUCLEOTIDE SEQUENCE [LARGE SCALE GENOMIC DNA]</scope>
</reference>
<evidence type="ECO:0000313" key="1">
    <source>
        <dbReference type="EMBL" id="QQV92194.1"/>
    </source>
</evidence>
<name>A0A7U0GBJ2_9CAUD</name>
<protein>
    <submittedName>
        <fullName evidence="1">Uncharacterized protein</fullName>
    </submittedName>
</protein>
<evidence type="ECO:0000313" key="2">
    <source>
        <dbReference type="Proteomes" id="UP000596381"/>
    </source>
</evidence>
<organism evidence="1 2">
    <name type="scientific">Klebsiella phage vB_KpM_FBKp24</name>
    <dbReference type="NCBI Taxonomy" id="2801834"/>
    <lineage>
        <taxon>Viruses</taxon>
        <taxon>Duplodnaviria</taxon>
        <taxon>Heunggongvirae</taxon>
        <taxon>Uroviricota</taxon>
        <taxon>Caudoviricetes</taxon>
        <taxon>Chimalliviridae</taxon>
        <taxon>Maaswegvirus</taxon>
        <taxon>Maaswegvirus Kp24</taxon>
    </lineage>
</organism>
<sequence length="156" mass="17445">MKKFIAATLVALSAFMSFASQAVVNRWTESYQQGTLEFYTESTDGYSLSFSCRDTGDNWPDQALFLTDAKGQSLSTTDDRYTLVIDIAGDTYQMITPLSRVGSSNWRAFFDTVKVTKAKNFKLYVEGHPDAYVVFSTNGLKKLVAENKGGKCFYLD</sequence>